<dbReference type="EMBL" id="JASBNA010000025">
    <property type="protein sequence ID" value="KAK7684454.1"/>
    <property type="molecule type" value="Genomic_DNA"/>
</dbReference>
<sequence length="98" mass="10839">MVFLPRFWGGLPYPPSYLVEASKALRFKDEMDTSDLPTLSRKYPSTPNIASSSPHEVTRLAQSESPTPIGQPLEEVTTIGSDDALVKMALFQVLQDKT</sequence>
<dbReference type="Proteomes" id="UP001385951">
    <property type="component" value="Unassembled WGS sequence"/>
</dbReference>
<accession>A0AAW0FZD2</accession>
<evidence type="ECO:0000313" key="2">
    <source>
        <dbReference type="EMBL" id="KAK7684454.1"/>
    </source>
</evidence>
<keyword evidence="3" id="KW-1185">Reference proteome</keyword>
<gene>
    <name evidence="2" type="ORF">QCA50_012401</name>
</gene>
<organism evidence="2 3">
    <name type="scientific">Cerrena zonata</name>
    <dbReference type="NCBI Taxonomy" id="2478898"/>
    <lineage>
        <taxon>Eukaryota</taxon>
        <taxon>Fungi</taxon>
        <taxon>Dikarya</taxon>
        <taxon>Basidiomycota</taxon>
        <taxon>Agaricomycotina</taxon>
        <taxon>Agaricomycetes</taxon>
        <taxon>Polyporales</taxon>
        <taxon>Cerrenaceae</taxon>
        <taxon>Cerrena</taxon>
    </lineage>
</organism>
<name>A0AAW0FZD2_9APHY</name>
<protein>
    <submittedName>
        <fullName evidence="2">Uncharacterized protein</fullName>
    </submittedName>
</protein>
<reference evidence="2 3" key="1">
    <citation type="submission" date="2022-09" db="EMBL/GenBank/DDBJ databases">
        <authorList>
            <person name="Palmer J.M."/>
        </authorList>
    </citation>
    <scope>NUCLEOTIDE SEQUENCE [LARGE SCALE GENOMIC DNA]</scope>
    <source>
        <strain evidence="2 3">DSM 7382</strain>
    </source>
</reference>
<feature type="compositionally biased region" description="Polar residues" evidence="1">
    <location>
        <begin position="43"/>
        <end position="68"/>
    </location>
</feature>
<feature type="region of interest" description="Disordered" evidence="1">
    <location>
        <begin position="34"/>
        <end position="73"/>
    </location>
</feature>
<evidence type="ECO:0000256" key="1">
    <source>
        <dbReference type="SAM" id="MobiDB-lite"/>
    </source>
</evidence>
<comment type="caution">
    <text evidence="2">The sequence shown here is derived from an EMBL/GenBank/DDBJ whole genome shotgun (WGS) entry which is preliminary data.</text>
</comment>
<proteinExistence type="predicted"/>
<dbReference type="AlphaFoldDB" id="A0AAW0FZD2"/>
<evidence type="ECO:0000313" key="3">
    <source>
        <dbReference type="Proteomes" id="UP001385951"/>
    </source>
</evidence>